<feature type="domain" description="CDT1 Geminin-binding" evidence="2">
    <location>
        <begin position="286"/>
        <end position="361"/>
    </location>
</feature>
<comment type="caution">
    <text evidence="3">The sequence shown here is derived from an EMBL/GenBank/DDBJ whole genome shotgun (WGS) entry which is preliminary data.</text>
</comment>
<name>A0A8H7VAJ8_9FUNG</name>
<feature type="region of interest" description="Disordered" evidence="1">
    <location>
        <begin position="77"/>
        <end position="129"/>
    </location>
</feature>
<reference evidence="3" key="1">
    <citation type="submission" date="2020-12" db="EMBL/GenBank/DDBJ databases">
        <title>Metabolic potential, ecology and presence of endohyphal bacteria is reflected in genomic diversity of Mucoromycotina.</title>
        <authorList>
            <person name="Muszewska A."/>
            <person name="Okrasinska A."/>
            <person name="Steczkiewicz K."/>
            <person name="Drgas O."/>
            <person name="Orlowska M."/>
            <person name="Perlinska-Lenart U."/>
            <person name="Aleksandrzak-Piekarczyk T."/>
            <person name="Szatraj K."/>
            <person name="Zielenkiewicz U."/>
            <person name="Pilsyk S."/>
            <person name="Malc E."/>
            <person name="Mieczkowski P."/>
            <person name="Kruszewska J.S."/>
            <person name="Biernat P."/>
            <person name="Pawlowska J."/>
        </authorList>
    </citation>
    <scope>NUCLEOTIDE SEQUENCE</scope>
    <source>
        <strain evidence="3">CBS 226.32</strain>
    </source>
</reference>
<dbReference type="Proteomes" id="UP000650833">
    <property type="component" value="Unassembled WGS sequence"/>
</dbReference>
<evidence type="ECO:0000259" key="2">
    <source>
        <dbReference type="Pfam" id="PF08839"/>
    </source>
</evidence>
<feature type="region of interest" description="Disordered" evidence="1">
    <location>
        <begin position="436"/>
        <end position="473"/>
    </location>
</feature>
<protein>
    <recommendedName>
        <fullName evidence="2">CDT1 Geminin-binding domain-containing protein</fullName>
    </recommendedName>
</protein>
<evidence type="ECO:0000256" key="1">
    <source>
        <dbReference type="SAM" id="MobiDB-lite"/>
    </source>
</evidence>
<gene>
    <name evidence="3" type="ORF">INT46_007209</name>
</gene>
<dbReference type="InterPro" id="IPR036390">
    <property type="entry name" value="WH_DNA-bd_sf"/>
</dbReference>
<sequence>MKEQSRIEFRARRSRISNSETAKVKNIEDKQLTKAFRPVEHIISKPQKVEKLVRKSSRLASKDLTQTILNLKSIEKSTTEEHTTKRKIEATTKETIVKKQKQNHNEELSKDEESETSTTTTETNVEKEPIETAKNTTLLNESECVEQVDLSKETEVNNIEKKSAVILNEVDADVDVNVDTHVIESPKVTAVPATIVNAIVENQNNIKQQEMKDDVSALESFKSAIENTPLIHVQELEEDTLSNQDTLSPPSSFIEPMTPPIQMHSTAPYKEYLTEADKQRIEYEKSTLEKLRKSLDIVITDRAARHQPTLYHQIESVLRNSTRRTITLSHICQIVYLTPNLYTLEAKELRNFGGKVTEAFLIQFTKDWSIPLAGKDLQKRADILKAAITQYFVEHPEPDASIPEKTLPRLNLVVDKKEWLKEAQLPSGVRKLMQAHEKAKEAEIEREKPKPKPTGSVKDRMAALRARLAKKSE</sequence>
<dbReference type="EMBL" id="JAEPRC010000037">
    <property type="protein sequence ID" value="KAG2213350.1"/>
    <property type="molecule type" value="Genomic_DNA"/>
</dbReference>
<organism evidence="3 4">
    <name type="scientific">Mucor plumbeus</name>
    <dbReference type="NCBI Taxonomy" id="97098"/>
    <lineage>
        <taxon>Eukaryota</taxon>
        <taxon>Fungi</taxon>
        <taxon>Fungi incertae sedis</taxon>
        <taxon>Mucoromycota</taxon>
        <taxon>Mucoromycotina</taxon>
        <taxon>Mucoromycetes</taxon>
        <taxon>Mucorales</taxon>
        <taxon>Mucorineae</taxon>
        <taxon>Mucoraceae</taxon>
        <taxon>Mucor</taxon>
    </lineage>
</organism>
<feature type="compositionally biased region" description="Basic and acidic residues" evidence="1">
    <location>
        <begin position="77"/>
        <end position="108"/>
    </location>
</feature>
<dbReference type="OrthoDB" id="2288199at2759"/>
<dbReference type="Pfam" id="PF08839">
    <property type="entry name" value="CDT1"/>
    <property type="match status" value="1"/>
</dbReference>
<keyword evidence="4" id="KW-1185">Reference proteome</keyword>
<evidence type="ECO:0000313" key="3">
    <source>
        <dbReference type="EMBL" id="KAG2213350.1"/>
    </source>
</evidence>
<proteinExistence type="predicted"/>
<dbReference type="InterPro" id="IPR014939">
    <property type="entry name" value="CDT1_Gemini-bd-like"/>
</dbReference>
<evidence type="ECO:0000313" key="4">
    <source>
        <dbReference type="Proteomes" id="UP000650833"/>
    </source>
</evidence>
<dbReference type="SUPFAM" id="SSF46785">
    <property type="entry name" value="Winged helix' DNA-binding domain"/>
    <property type="match status" value="1"/>
</dbReference>
<dbReference type="AlphaFoldDB" id="A0A8H7VAJ8"/>
<feature type="compositionally biased region" description="Basic and acidic residues" evidence="1">
    <location>
        <begin position="436"/>
        <end position="450"/>
    </location>
</feature>
<accession>A0A8H7VAJ8</accession>